<gene>
    <name evidence="2" type="ORF">GP2143_14896</name>
</gene>
<name>A0Y8U9_9GAMM</name>
<dbReference type="EMBL" id="AAVT01000001">
    <property type="protein sequence ID" value="EAW32553.1"/>
    <property type="molecule type" value="Genomic_DNA"/>
</dbReference>
<feature type="region of interest" description="Disordered" evidence="1">
    <location>
        <begin position="1"/>
        <end position="26"/>
    </location>
</feature>
<evidence type="ECO:0000313" key="3">
    <source>
        <dbReference type="Proteomes" id="UP000004931"/>
    </source>
</evidence>
<accession>A0Y8U9</accession>
<dbReference type="AlphaFoldDB" id="A0Y8U9"/>
<evidence type="ECO:0000313" key="2">
    <source>
        <dbReference type="EMBL" id="EAW32553.1"/>
    </source>
</evidence>
<reference evidence="2 3" key="1">
    <citation type="journal article" date="2010" name="J. Bacteriol.">
        <title>Genome sequence of the oligotrophic marine Gammaproteobacterium HTCC2143, isolated from the Oregon Coast.</title>
        <authorList>
            <person name="Oh H.M."/>
            <person name="Kang I."/>
            <person name="Ferriera S."/>
            <person name="Giovannoni S.J."/>
            <person name="Cho J.C."/>
        </authorList>
    </citation>
    <scope>NUCLEOTIDE SEQUENCE [LARGE SCALE GENOMIC DNA]</scope>
    <source>
        <strain evidence="2 3">HTCC2143</strain>
    </source>
</reference>
<proteinExistence type="predicted"/>
<organism evidence="2 3">
    <name type="scientific">marine gamma proteobacterium HTCC2143</name>
    <dbReference type="NCBI Taxonomy" id="247633"/>
    <lineage>
        <taxon>Bacteria</taxon>
        <taxon>Pseudomonadati</taxon>
        <taxon>Pseudomonadota</taxon>
        <taxon>Gammaproteobacteria</taxon>
        <taxon>Cellvibrionales</taxon>
        <taxon>Spongiibacteraceae</taxon>
        <taxon>BD1-7 clade</taxon>
    </lineage>
</organism>
<sequence length="26" mass="2851">MADQRKPPISVNNMPAAIEHNTTDSL</sequence>
<keyword evidence="3" id="KW-1185">Reference proteome</keyword>
<comment type="caution">
    <text evidence="2">The sequence shown here is derived from an EMBL/GenBank/DDBJ whole genome shotgun (WGS) entry which is preliminary data.</text>
</comment>
<protein>
    <submittedName>
        <fullName evidence="2">Uncharacterized protein</fullName>
    </submittedName>
</protein>
<dbReference type="Proteomes" id="UP000004931">
    <property type="component" value="Unassembled WGS sequence"/>
</dbReference>
<evidence type="ECO:0000256" key="1">
    <source>
        <dbReference type="SAM" id="MobiDB-lite"/>
    </source>
</evidence>